<dbReference type="RefSeq" id="WP_343857122.1">
    <property type="nucleotide sequence ID" value="NZ_BAAAFD010000002.1"/>
</dbReference>
<organism evidence="2 3">
    <name type="scientific">Aliiglaciecola litoralis</name>
    <dbReference type="NCBI Taxonomy" id="582857"/>
    <lineage>
        <taxon>Bacteria</taxon>
        <taxon>Pseudomonadati</taxon>
        <taxon>Pseudomonadota</taxon>
        <taxon>Gammaproteobacteria</taxon>
        <taxon>Alteromonadales</taxon>
        <taxon>Alteromonadaceae</taxon>
        <taxon>Aliiglaciecola</taxon>
    </lineage>
</organism>
<feature type="signal peptide" evidence="1">
    <location>
        <begin position="1"/>
        <end position="22"/>
    </location>
</feature>
<keyword evidence="1" id="KW-0732">Signal</keyword>
<evidence type="ECO:0008006" key="4">
    <source>
        <dbReference type="Google" id="ProtNLM"/>
    </source>
</evidence>
<accession>A0ABN1LEA0</accession>
<keyword evidence="3" id="KW-1185">Reference proteome</keyword>
<comment type="caution">
    <text evidence="2">The sequence shown here is derived from an EMBL/GenBank/DDBJ whole genome shotgun (WGS) entry which is preliminary data.</text>
</comment>
<dbReference type="Proteomes" id="UP001500359">
    <property type="component" value="Unassembled WGS sequence"/>
</dbReference>
<gene>
    <name evidence="2" type="ORF">GCM10009114_09880</name>
</gene>
<sequence>MKKSLYMLFVAVCLLTTFHASAFVLTVSEKQLNNMLKLTFPIVREYQGIYATFADPMVQLDALDQKVLITTTITAVQDGKTLKARGTIEGVFDYDPLDQQLRFEKPSLKDFTILENNIEGAEHAVRTLKQTIGRNLPVILLVDFKQLDFGLGSVVPREIDITPLGLAITL</sequence>
<evidence type="ECO:0000313" key="3">
    <source>
        <dbReference type="Proteomes" id="UP001500359"/>
    </source>
</evidence>
<evidence type="ECO:0000313" key="2">
    <source>
        <dbReference type="EMBL" id="GAA0854378.1"/>
    </source>
</evidence>
<feature type="chain" id="PRO_5047357305" description="DUF1439 domain-containing protein" evidence="1">
    <location>
        <begin position="23"/>
        <end position="170"/>
    </location>
</feature>
<reference evidence="2 3" key="1">
    <citation type="journal article" date="2019" name="Int. J. Syst. Evol. Microbiol.">
        <title>The Global Catalogue of Microorganisms (GCM) 10K type strain sequencing project: providing services to taxonomists for standard genome sequencing and annotation.</title>
        <authorList>
            <consortium name="The Broad Institute Genomics Platform"/>
            <consortium name="The Broad Institute Genome Sequencing Center for Infectious Disease"/>
            <person name="Wu L."/>
            <person name="Ma J."/>
        </authorList>
    </citation>
    <scope>NUCLEOTIDE SEQUENCE [LARGE SCALE GENOMIC DNA]</scope>
    <source>
        <strain evidence="2 3">JCM 15896</strain>
    </source>
</reference>
<proteinExistence type="predicted"/>
<dbReference type="EMBL" id="BAAAFD010000002">
    <property type="protein sequence ID" value="GAA0854378.1"/>
    <property type="molecule type" value="Genomic_DNA"/>
</dbReference>
<name>A0ABN1LEA0_9ALTE</name>
<evidence type="ECO:0000256" key="1">
    <source>
        <dbReference type="SAM" id="SignalP"/>
    </source>
</evidence>
<protein>
    <recommendedName>
        <fullName evidence="4">DUF1439 domain-containing protein</fullName>
    </recommendedName>
</protein>